<sequence>MSNRTLIGQIEFDIVSLSDTEAEGEMQIGPGILSPLGTVHAGALIWFADVVATSLVLGGEQVEESMDSFPVAESLTAQMLTNRQQGTLTARAVWLRRGPRVATVRTTVTDEDGTVLLDLTSSHANTARDA</sequence>
<proteinExistence type="predicted"/>
<dbReference type="EMBL" id="CP067134">
    <property type="protein sequence ID" value="WCR09377.1"/>
    <property type="molecule type" value="Genomic_DNA"/>
</dbReference>
<name>A0ABY7SQS7_9RHOB</name>
<accession>A0ABY7SQS7</accession>
<dbReference type="InterPro" id="IPR029069">
    <property type="entry name" value="HotDog_dom_sf"/>
</dbReference>
<keyword evidence="2" id="KW-1185">Reference proteome</keyword>
<evidence type="ECO:0000313" key="1">
    <source>
        <dbReference type="EMBL" id="WCR09377.1"/>
    </source>
</evidence>
<protein>
    <submittedName>
        <fullName evidence="1">PaaI family thioesterase</fullName>
    </submittedName>
</protein>
<dbReference type="SUPFAM" id="SSF54637">
    <property type="entry name" value="Thioesterase/thiol ester dehydrase-isomerase"/>
    <property type="match status" value="1"/>
</dbReference>
<dbReference type="Gene3D" id="3.10.129.10">
    <property type="entry name" value="Hotdog Thioesterase"/>
    <property type="match status" value="1"/>
</dbReference>
<evidence type="ECO:0000313" key="2">
    <source>
        <dbReference type="Proteomes" id="UP001218412"/>
    </source>
</evidence>
<dbReference type="CDD" id="cd03443">
    <property type="entry name" value="PaaI_thioesterase"/>
    <property type="match status" value="1"/>
</dbReference>
<reference evidence="1 2" key="1">
    <citation type="submission" date="2021-01" db="EMBL/GenBank/DDBJ databases">
        <title>Biogeographic distribution of Paracoccus.</title>
        <authorList>
            <person name="Hollensteiner J."/>
            <person name="Leineberger J."/>
            <person name="Brinkhoff T."/>
            <person name="Daniel R."/>
        </authorList>
    </citation>
    <scope>NUCLEOTIDE SEQUENCE [LARGE SCALE GENOMIC DNA]</scope>
    <source>
        <strain evidence="1 2">LMG25392</strain>
    </source>
</reference>
<dbReference type="RefSeq" id="WP_272857488.1">
    <property type="nucleotide sequence ID" value="NZ_CP067134.1"/>
</dbReference>
<gene>
    <name evidence="1" type="ORF">JHW45_09565</name>
</gene>
<organism evidence="1 2">
    <name type="scientific">Paracoccus stylophorae</name>
    <dbReference type="NCBI Taxonomy" id="659350"/>
    <lineage>
        <taxon>Bacteria</taxon>
        <taxon>Pseudomonadati</taxon>
        <taxon>Pseudomonadota</taxon>
        <taxon>Alphaproteobacteria</taxon>
        <taxon>Rhodobacterales</taxon>
        <taxon>Paracoccaceae</taxon>
        <taxon>Paracoccus</taxon>
    </lineage>
</organism>
<dbReference type="Proteomes" id="UP001218412">
    <property type="component" value="Chromosome"/>
</dbReference>